<dbReference type="InterPro" id="IPR011711">
    <property type="entry name" value="GntR_C"/>
</dbReference>
<dbReference type="SUPFAM" id="SSF48008">
    <property type="entry name" value="GntR ligand-binding domain-like"/>
    <property type="match status" value="1"/>
</dbReference>
<sequence>MRLSDRLAVQLRALIDEQGLKPGDRLPAERRLAEALGASRPSVREAIRQLASQGLLRSRQGGGTYVQAAESAVDWPDRHLMRPLDELVSDDPEYRYDVLEARYALEGSTAWHAAVRATAQDRQAIMRCFDDMQHFQEQGDPAQAAQADVQFHLAIAQASHNVVLLQMMRGVFELLRATVTENRQRMYQVQHTQDQLTAQHRALMDAILRGDAEAARSAVWQHLEFVHGHVRKFDEDEARLARFSRLPPFTLTS</sequence>
<dbReference type="PROSITE" id="PS50949">
    <property type="entry name" value="HTH_GNTR"/>
    <property type="match status" value="1"/>
</dbReference>
<evidence type="ECO:0000256" key="3">
    <source>
        <dbReference type="ARBA" id="ARBA00023163"/>
    </source>
</evidence>
<keyword evidence="3" id="KW-0804">Transcription</keyword>
<keyword evidence="6" id="KW-1185">Reference proteome</keyword>
<organism evidence="5 6">
    <name type="scientific">Castellaniella hirudinis</name>
    <dbReference type="NCBI Taxonomy" id="1144617"/>
    <lineage>
        <taxon>Bacteria</taxon>
        <taxon>Pseudomonadati</taxon>
        <taxon>Pseudomonadota</taxon>
        <taxon>Betaproteobacteria</taxon>
        <taxon>Burkholderiales</taxon>
        <taxon>Alcaligenaceae</taxon>
        <taxon>Castellaniella</taxon>
    </lineage>
</organism>
<dbReference type="Gene3D" id="1.10.10.10">
    <property type="entry name" value="Winged helix-like DNA-binding domain superfamily/Winged helix DNA-binding domain"/>
    <property type="match status" value="1"/>
</dbReference>
<name>A0ABV8RT61_9BURK</name>
<dbReference type="PANTHER" id="PTHR43537:SF18">
    <property type="entry name" value="L-LACTATE DEHYDROGENASE OPERON REGULATORY PROTEIN-RELATED"/>
    <property type="match status" value="1"/>
</dbReference>
<dbReference type="InterPro" id="IPR008920">
    <property type="entry name" value="TF_FadR/GntR_C"/>
</dbReference>
<accession>A0ABV8RT61</accession>
<dbReference type="InterPro" id="IPR036390">
    <property type="entry name" value="WH_DNA-bd_sf"/>
</dbReference>
<dbReference type="SMART" id="SM00345">
    <property type="entry name" value="HTH_GNTR"/>
    <property type="match status" value="1"/>
</dbReference>
<dbReference type="PRINTS" id="PR00035">
    <property type="entry name" value="HTHGNTR"/>
</dbReference>
<dbReference type="PANTHER" id="PTHR43537">
    <property type="entry name" value="TRANSCRIPTIONAL REGULATOR, GNTR FAMILY"/>
    <property type="match status" value="1"/>
</dbReference>
<dbReference type="EMBL" id="JBHSDY010000001">
    <property type="protein sequence ID" value="MFC4296514.1"/>
    <property type="molecule type" value="Genomic_DNA"/>
</dbReference>
<dbReference type="SUPFAM" id="SSF46785">
    <property type="entry name" value="Winged helix' DNA-binding domain"/>
    <property type="match status" value="1"/>
</dbReference>
<evidence type="ECO:0000259" key="4">
    <source>
        <dbReference type="PROSITE" id="PS50949"/>
    </source>
</evidence>
<dbReference type="Proteomes" id="UP001595756">
    <property type="component" value="Unassembled WGS sequence"/>
</dbReference>
<evidence type="ECO:0000256" key="1">
    <source>
        <dbReference type="ARBA" id="ARBA00023015"/>
    </source>
</evidence>
<dbReference type="SMART" id="SM00895">
    <property type="entry name" value="FCD"/>
    <property type="match status" value="1"/>
</dbReference>
<reference evidence="6" key="1">
    <citation type="journal article" date="2019" name="Int. J. Syst. Evol. Microbiol.">
        <title>The Global Catalogue of Microorganisms (GCM) 10K type strain sequencing project: providing services to taxonomists for standard genome sequencing and annotation.</title>
        <authorList>
            <consortium name="The Broad Institute Genomics Platform"/>
            <consortium name="The Broad Institute Genome Sequencing Center for Infectious Disease"/>
            <person name="Wu L."/>
            <person name="Ma J."/>
        </authorList>
    </citation>
    <scope>NUCLEOTIDE SEQUENCE [LARGE SCALE GENOMIC DNA]</scope>
    <source>
        <strain evidence="6">CGMCC 1.19029</strain>
    </source>
</reference>
<evidence type="ECO:0000313" key="5">
    <source>
        <dbReference type="EMBL" id="MFC4296514.1"/>
    </source>
</evidence>
<comment type="caution">
    <text evidence="5">The sequence shown here is derived from an EMBL/GenBank/DDBJ whole genome shotgun (WGS) entry which is preliminary data.</text>
</comment>
<feature type="domain" description="HTH gntR-type" evidence="4">
    <location>
        <begin position="1"/>
        <end position="69"/>
    </location>
</feature>
<keyword evidence="2" id="KW-0238">DNA-binding</keyword>
<dbReference type="RefSeq" id="WP_376811101.1">
    <property type="nucleotide sequence ID" value="NZ_JBHSDY010000001.1"/>
</dbReference>
<dbReference type="Gene3D" id="1.20.120.530">
    <property type="entry name" value="GntR ligand-binding domain-like"/>
    <property type="match status" value="1"/>
</dbReference>
<dbReference type="Pfam" id="PF07729">
    <property type="entry name" value="FCD"/>
    <property type="match status" value="1"/>
</dbReference>
<dbReference type="Pfam" id="PF00392">
    <property type="entry name" value="GntR"/>
    <property type="match status" value="1"/>
</dbReference>
<protein>
    <submittedName>
        <fullName evidence="5">Transcriptional regulator LldR</fullName>
    </submittedName>
</protein>
<evidence type="ECO:0000313" key="6">
    <source>
        <dbReference type="Proteomes" id="UP001595756"/>
    </source>
</evidence>
<proteinExistence type="predicted"/>
<evidence type="ECO:0000256" key="2">
    <source>
        <dbReference type="ARBA" id="ARBA00023125"/>
    </source>
</evidence>
<dbReference type="CDD" id="cd07377">
    <property type="entry name" value="WHTH_GntR"/>
    <property type="match status" value="1"/>
</dbReference>
<dbReference type="NCBIfam" id="NF007741">
    <property type="entry name" value="PRK10421.1"/>
    <property type="match status" value="1"/>
</dbReference>
<keyword evidence="1" id="KW-0805">Transcription regulation</keyword>
<dbReference type="InterPro" id="IPR036388">
    <property type="entry name" value="WH-like_DNA-bd_sf"/>
</dbReference>
<gene>
    <name evidence="5" type="primary">lldR</name>
    <name evidence="5" type="ORF">ACFO0J_00485</name>
</gene>
<dbReference type="InterPro" id="IPR000524">
    <property type="entry name" value="Tscrpt_reg_HTH_GntR"/>
</dbReference>